<dbReference type="GO" id="GO:0008097">
    <property type="term" value="F:5S rRNA binding"/>
    <property type="evidence" value="ECO:0007669"/>
    <property type="project" value="TreeGrafter"/>
</dbReference>
<accession>Q4N0L5</accession>
<dbReference type="Pfam" id="PF00861">
    <property type="entry name" value="Ribosomal_L18p"/>
    <property type="match status" value="1"/>
</dbReference>
<dbReference type="GO" id="GO:0005840">
    <property type="term" value="C:ribosome"/>
    <property type="evidence" value="ECO:0007669"/>
    <property type="project" value="UniProtKB-KW"/>
</dbReference>
<keyword evidence="2" id="KW-0689">Ribosomal protein</keyword>
<dbReference type="eggNOG" id="KOG1870">
    <property type="taxonomic scope" value="Eukaryota"/>
</dbReference>
<organism evidence="5 6">
    <name type="scientific">Theileria parva</name>
    <name type="common">East coast fever infection agent</name>
    <dbReference type="NCBI Taxonomy" id="5875"/>
    <lineage>
        <taxon>Eukaryota</taxon>
        <taxon>Sar</taxon>
        <taxon>Alveolata</taxon>
        <taxon>Apicomplexa</taxon>
        <taxon>Aconoidasida</taxon>
        <taxon>Piroplasmida</taxon>
        <taxon>Theileriidae</taxon>
        <taxon>Theileria</taxon>
    </lineage>
</organism>
<dbReference type="STRING" id="5875.Q4N0L5"/>
<feature type="signal peptide" evidence="4">
    <location>
        <begin position="1"/>
        <end position="16"/>
    </location>
</feature>
<comment type="caution">
    <text evidence="5">The sequence shown here is derived from an EMBL/GenBank/DDBJ whole genome shotgun (WGS) entry which is preliminary data.</text>
</comment>
<keyword evidence="3" id="KW-0687">Ribonucleoprotein</keyword>
<name>Q4N0L5_THEPA</name>
<dbReference type="SUPFAM" id="SSF53137">
    <property type="entry name" value="Translational machinery components"/>
    <property type="match status" value="1"/>
</dbReference>
<sequence length="218" mass="24652">MFNLLIFLLFIKFANSFIPNTFSHNSLTLAPSPNSLTLAPSHTNSNSKFEGKFGGKLVLWLTKRSQLHGFPKPRKLHKPGFWSGIFEEDVARCELGPPCKLLSDDIIKGKRRPRLTLKKTKKQMYATIVDDVTRNVLCFMATNFKYLSHIFGTTPTKHLGLERNNGGTVRAAYELGKLIGRQALSRGISKVFFDRNHYRYHGRVEALAIGARKVGLNF</sequence>
<dbReference type="Proteomes" id="UP000001949">
    <property type="component" value="Unassembled WGS sequence"/>
</dbReference>
<dbReference type="VEuPathDB" id="PiroplasmaDB:TpMuguga_03g00106"/>
<dbReference type="PANTHER" id="PTHR12899:SF3">
    <property type="entry name" value="LARGE RIBOSOMAL SUBUNIT PROTEIN UL18M"/>
    <property type="match status" value="1"/>
</dbReference>
<dbReference type="CDD" id="cd00432">
    <property type="entry name" value="Ribosomal_L18_L5e"/>
    <property type="match status" value="1"/>
</dbReference>
<dbReference type="InParanoid" id="Q4N0L5"/>
<dbReference type="GO" id="GO:0005737">
    <property type="term" value="C:cytoplasm"/>
    <property type="evidence" value="ECO:0007669"/>
    <property type="project" value="UniProtKB-ARBA"/>
</dbReference>
<reference evidence="5 6" key="1">
    <citation type="journal article" date="2005" name="Science">
        <title>Genome sequence of Theileria parva, a bovine pathogen that transforms lymphocytes.</title>
        <authorList>
            <person name="Gardner M.J."/>
            <person name="Bishop R."/>
            <person name="Shah T."/>
            <person name="de Villiers E.P."/>
            <person name="Carlton J.M."/>
            <person name="Hall N."/>
            <person name="Ren Q."/>
            <person name="Paulsen I.T."/>
            <person name="Pain A."/>
            <person name="Berriman M."/>
            <person name="Wilson R.J.M."/>
            <person name="Sato S."/>
            <person name="Ralph S.A."/>
            <person name="Mann D.J."/>
            <person name="Xiong Z."/>
            <person name="Shallom S.J."/>
            <person name="Weidman J."/>
            <person name="Jiang L."/>
            <person name="Lynn J."/>
            <person name="Weaver B."/>
            <person name="Shoaibi A."/>
            <person name="Domingo A.R."/>
            <person name="Wasawo D."/>
            <person name="Crabtree J."/>
            <person name="Wortman J.R."/>
            <person name="Haas B."/>
            <person name="Angiuoli S.V."/>
            <person name="Creasy T.H."/>
            <person name="Lu C."/>
            <person name="Suh B."/>
            <person name="Silva J.C."/>
            <person name="Utterback T.R."/>
            <person name="Feldblyum T.V."/>
            <person name="Pertea M."/>
            <person name="Allen J."/>
            <person name="Nierman W.C."/>
            <person name="Taracha E.L.N."/>
            <person name="Salzberg S.L."/>
            <person name="White O.R."/>
            <person name="Fitzhugh H.A."/>
            <person name="Morzaria S."/>
            <person name="Venter J.C."/>
            <person name="Fraser C.M."/>
            <person name="Nene V."/>
        </authorList>
    </citation>
    <scope>NUCLEOTIDE SEQUENCE [LARGE SCALE GENOMIC DNA]</scope>
    <source>
        <strain evidence="5 6">Muguga</strain>
    </source>
</reference>
<evidence type="ECO:0000256" key="3">
    <source>
        <dbReference type="ARBA" id="ARBA00023274"/>
    </source>
</evidence>
<evidence type="ECO:0000313" key="5">
    <source>
        <dbReference type="EMBL" id="EAN30841.1"/>
    </source>
</evidence>
<evidence type="ECO:0000256" key="1">
    <source>
        <dbReference type="ARBA" id="ARBA00007116"/>
    </source>
</evidence>
<dbReference type="PANTHER" id="PTHR12899">
    <property type="entry name" value="39S RIBOSOMAL PROTEIN L18, MITOCHONDRIAL"/>
    <property type="match status" value="1"/>
</dbReference>
<dbReference type="InterPro" id="IPR005484">
    <property type="entry name" value="Ribosomal_uL18_bac/plant/anim"/>
</dbReference>
<evidence type="ECO:0000256" key="4">
    <source>
        <dbReference type="SAM" id="SignalP"/>
    </source>
</evidence>
<protein>
    <recommendedName>
        <fullName evidence="7">50S ribosomal protein L18</fullName>
    </recommendedName>
</protein>
<evidence type="ECO:0000256" key="2">
    <source>
        <dbReference type="ARBA" id="ARBA00022980"/>
    </source>
</evidence>
<dbReference type="EMBL" id="AAGK01000005">
    <property type="protein sequence ID" value="EAN30841.1"/>
    <property type="molecule type" value="Genomic_DNA"/>
</dbReference>
<dbReference type="OMA" id="KKQMYAT"/>
<keyword evidence="4" id="KW-0732">Signal</keyword>
<evidence type="ECO:0008006" key="7">
    <source>
        <dbReference type="Google" id="ProtNLM"/>
    </source>
</evidence>
<dbReference type="AlphaFoldDB" id="Q4N0L5"/>
<comment type="similarity">
    <text evidence="1">Belongs to the universal ribosomal protein uL18 family.</text>
</comment>
<proteinExistence type="inferred from homology"/>
<gene>
    <name evidence="5" type="ordered locus">TP03_0106</name>
</gene>
<dbReference type="Gene3D" id="3.30.420.100">
    <property type="match status" value="1"/>
</dbReference>
<keyword evidence="6" id="KW-1185">Reference proteome</keyword>
<dbReference type="GO" id="GO:0006412">
    <property type="term" value="P:translation"/>
    <property type="evidence" value="ECO:0007669"/>
    <property type="project" value="InterPro"/>
</dbReference>
<dbReference type="InterPro" id="IPR057268">
    <property type="entry name" value="Ribosomal_L18"/>
</dbReference>
<dbReference type="FunCoup" id="Q4N0L5">
    <property type="interactions" value="14"/>
</dbReference>
<dbReference type="GO" id="GO:1990904">
    <property type="term" value="C:ribonucleoprotein complex"/>
    <property type="evidence" value="ECO:0007669"/>
    <property type="project" value="UniProtKB-KW"/>
</dbReference>
<dbReference type="GO" id="GO:0003735">
    <property type="term" value="F:structural constituent of ribosome"/>
    <property type="evidence" value="ECO:0007669"/>
    <property type="project" value="InterPro"/>
</dbReference>
<feature type="chain" id="PRO_5004241515" description="50S ribosomal protein L18" evidence="4">
    <location>
        <begin position="17"/>
        <end position="218"/>
    </location>
</feature>
<evidence type="ECO:0000313" key="6">
    <source>
        <dbReference type="Proteomes" id="UP000001949"/>
    </source>
</evidence>
<dbReference type="KEGG" id="tpv:TP03_0106"/>